<evidence type="ECO:0000256" key="3">
    <source>
        <dbReference type="ARBA" id="ARBA00023008"/>
    </source>
</evidence>
<evidence type="ECO:0000256" key="5">
    <source>
        <dbReference type="ARBA" id="ARBA00023180"/>
    </source>
</evidence>
<keyword evidence="12" id="KW-1185">Reference proteome</keyword>
<dbReference type="GO" id="GO:0046872">
    <property type="term" value="F:metal ion binding"/>
    <property type="evidence" value="ECO:0007669"/>
    <property type="project" value="UniProtKB-KW"/>
</dbReference>
<dbReference type="Proteomes" id="UP001163046">
    <property type="component" value="Unassembled WGS sequence"/>
</dbReference>
<dbReference type="Pfam" id="PF03067">
    <property type="entry name" value="LPMO_10"/>
    <property type="match status" value="1"/>
</dbReference>
<keyword evidence="2" id="KW-0479">Metal-binding</keyword>
<comment type="similarity">
    <text evidence="6">Belongs to the polysaccharide monooxygenase AA13 family.</text>
</comment>
<comment type="cofactor">
    <cofactor evidence="1">
        <name>Cu(2+)</name>
        <dbReference type="ChEBI" id="CHEBI:29036"/>
    </cofactor>
</comment>
<evidence type="ECO:0000256" key="7">
    <source>
        <dbReference type="SAM" id="MobiDB-lite"/>
    </source>
</evidence>
<reference evidence="11" key="1">
    <citation type="submission" date="2023-01" db="EMBL/GenBank/DDBJ databases">
        <title>Genome assembly of the deep-sea coral Lophelia pertusa.</title>
        <authorList>
            <person name="Herrera S."/>
            <person name="Cordes E."/>
        </authorList>
    </citation>
    <scope>NUCLEOTIDE SEQUENCE</scope>
    <source>
        <strain evidence="11">USNM1676648</strain>
        <tissue evidence="11">Polyp</tissue>
    </source>
</reference>
<feature type="chain" id="PRO_5040827968" description="Chitin-binding type-4 domain-containing protein" evidence="9">
    <location>
        <begin position="22"/>
        <end position="318"/>
    </location>
</feature>
<evidence type="ECO:0000313" key="12">
    <source>
        <dbReference type="Proteomes" id="UP001163046"/>
    </source>
</evidence>
<protein>
    <recommendedName>
        <fullName evidence="10">Chitin-binding type-4 domain-containing protein</fullName>
    </recommendedName>
</protein>
<evidence type="ECO:0000256" key="4">
    <source>
        <dbReference type="ARBA" id="ARBA00023157"/>
    </source>
</evidence>
<organism evidence="11 12">
    <name type="scientific">Desmophyllum pertusum</name>
    <dbReference type="NCBI Taxonomy" id="174260"/>
    <lineage>
        <taxon>Eukaryota</taxon>
        <taxon>Metazoa</taxon>
        <taxon>Cnidaria</taxon>
        <taxon>Anthozoa</taxon>
        <taxon>Hexacorallia</taxon>
        <taxon>Scleractinia</taxon>
        <taxon>Caryophylliina</taxon>
        <taxon>Caryophylliidae</taxon>
        <taxon>Desmophyllum</taxon>
    </lineage>
</organism>
<keyword evidence="8" id="KW-0472">Membrane</keyword>
<name>A0A9W9ZER2_9CNID</name>
<dbReference type="PANTHER" id="PTHR36575:SF2">
    <property type="entry name" value="CHITIN-BINDING TYPE-4 DOMAIN-CONTAINING PROTEIN-RELATED"/>
    <property type="match status" value="1"/>
</dbReference>
<evidence type="ECO:0000256" key="2">
    <source>
        <dbReference type="ARBA" id="ARBA00022723"/>
    </source>
</evidence>
<sequence>MGVKEIVALFVAASLITLVLGHGRLRVPAARNCAWRDFNGRPPQYTDNELNCGGFNVQWSQNKGKCGVCGDAYHHKNPKYVYPGKYAKDGFITKTYKEGQQIEVTIDITSNHQGFFRFSVGKLVNRPITQEQLKHVLLQPDGSSTWPLHSSGNGVFRIKLVLPKGLTCDHCVMQWWWTVGNNWGCNDNGECGVGKGKKQETFVNCADIKIESAGGPAPTGLPTRTRLPRRDPPQRDPLHRDPLLKDPHQLSPLKESAKPQALGLGMLVWINGVFLIVQWVIVLPATVSVIEHMNSKSLFITLLNQGLGCSRCRLSERQ</sequence>
<evidence type="ECO:0000256" key="1">
    <source>
        <dbReference type="ARBA" id="ARBA00001973"/>
    </source>
</evidence>
<dbReference type="OrthoDB" id="64893at2759"/>
<keyword evidence="9" id="KW-0732">Signal</keyword>
<dbReference type="EMBL" id="MU826355">
    <property type="protein sequence ID" value="KAJ7379975.1"/>
    <property type="molecule type" value="Genomic_DNA"/>
</dbReference>
<dbReference type="InterPro" id="IPR052282">
    <property type="entry name" value="Starch-active_LPMO"/>
</dbReference>
<dbReference type="AlphaFoldDB" id="A0A9W9ZER2"/>
<gene>
    <name evidence="11" type="ORF">OS493_012737</name>
</gene>
<feature type="transmembrane region" description="Helical" evidence="8">
    <location>
        <begin position="266"/>
        <end position="290"/>
    </location>
</feature>
<dbReference type="PANTHER" id="PTHR36575">
    <property type="entry name" value="BINDING PROTEIN, PUTATIVE (AFU_ORTHOLOGUE AFUA_1G14430)-RELATED"/>
    <property type="match status" value="1"/>
</dbReference>
<evidence type="ECO:0000259" key="10">
    <source>
        <dbReference type="Pfam" id="PF03067"/>
    </source>
</evidence>
<feature type="signal peptide" evidence="9">
    <location>
        <begin position="1"/>
        <end position="21"/>
    </location>
</feature>
<feature type="compositionally biased region" description="Basic and acidic residues" evidence="7">
    <location>
        <begin position="228"/>
        <end position="248"/>
    </location>
</feature>
<dbReference type="InterPro" id="IPR004302">
    <property type="entry name" value="Cellulose/chitin-bd_N"/>
</dbReference>
<comment type="caution">
    <text evidence="11">The sequence shown here is derived from an EMBL/GenBank/DDBJ whole genome shotgun (WGS) entry which is preliminary data.</text>
</comment>
<feature type="compositionally biased region" description="Low complexity" evidence="7">
    <location>
        <begin position="214"/>
        <end position="225"/>
    </location>
</feature>
<evidence type="ECO:0000256" key="8">
    <source>
        <dbReference type="SAM" id="Phobius"/>
    </source>
</evidence>
<evidence type="ECO:0000313" key="11">
    <source>
        <dbReference type="EMBL" id="KAJ7379975.1"/>
    </source>
</evidence>
<keyword evidence="4" id="KW-1015">Disulfide bond</keyword>
<accession>A0A9W9ZER2</accession>
<evidence type="ECO:0000256" key="6">
    <source>
        <dbReference type="ARBA" id="ARBA00034311"/>
    </source>
</evidence>
<evidence type="ECO:0000256" key="9">
    <source>
        <dbReference type="SAM" id="SignalP"/>
    </source>
</evidence>
<keyword evidence="8" id="KW-1133">Transmembrane helix</keyword>
<feature type="domain" description="Chitin-binding type-4" evidence="10">
    <location>
        <begin position="22"/>
        <end position="208"/>
    </location>
</feature>
<keyword evidence="8" id="KW-0812">Transmembrane</keyword>
<keyword evidence="5" id="KW-0325">Glycoprotein</keyword>
<feature type="region of interest" description="Disordered" evidence="7">
    <location>
        <begin position="214"/>
        <end position="250"/>
    </location>
</feature>
<proteinExistence type="inferred from homology"/>
<keyword evidence="3" id="KW-0186">Copper</keyword>